<feature type="domain" description="Dihydroorotase catalytic" evidence="7">
    <location>
        <begin position="49"/>
        <end position="233"/>
    </location>
</feature>
<feature type="binding site" evidence="6">
    <location>
        <begin position="321"/>
        <end position="322"/>
    </location>
    <ligand>
        <name>substrate</name>
    </ligand>
</feature>
<evidence type="ECO:0000313" key="9">
    <source>
        <dbReference type="Proteomes" id="UP000051269"/>
    </source>
</evidence>
<dbReference type="PROSITE" id="PS00483">
    <property type="entry name" value="DIHYDROOROTASE_2"/>
    <property type="match status" value="1"/>
</dbReference>
<dbReference type="Gene3D" id="2.30.40.10">
    <property type="entry name" value="Urease, subunit C, domain 1"/>
    <property type="match status" value="1"/>
</dbReference>
<evidence type="ECO:0000313" key="8">
    <source>
        <dbReference type="EMBL" id="KRO63249.1"/>
    </source>
</evidence>
<dbReference type="InterPro" id="IPR011059">
    <property type="entry name" value="Metal-dep_hydrolase_composite"/>
</dbReference>
<feature type="binding site" evidence="6">
    <location>
        <position position="276"/>
    </location>
    <ligand>
        <name>substrate</name>
    </ligand>
</feature>
<organism evidence="8 9">
    <name type="scientific">Verrucomicrobia subdivision 6 bacterium BACL9 MAG-120507-bin52</name>
    <dbReference type="NCBI Taxonomy" id="1655590"/>
    <lineage>
        <taxon>Bacteria</taxon>
        <taxon>Pseudomonadati</taxon>
        <taxon>Verrucomicrobiota</taxon>
        <taxon>Verrucomicrobiia</taxon>
        <taxon>Verrucomicrobiales</taxon>
        <taxon>Verrucomicrobia subdivision 6</taxon>
    </lineage>
</organism>
<dbReference type="GO" id="GO:0006145">
    <property type="term" value="P:purine nucleobase catabolic process"/>
    <property type="evidence" value="ECO:0007669"/>
    <property type="project" value="TreeGrafter"/>
</dbReference>
<dbReference type="EC" id="3.5.2.3" evidence="6"/>
<comment type="cofactor">
    <cofactor evidence="6">
        <name>Zn(2+)</name>
        <dbReference type="ChEBI" id="CHEBI:29105"/>
    </cofactor>
    <text evidence="6">Binds 2 Zn(2+) ions per subunit.</text>
</comment>
<comment type="catalytic activity">
    <reaction evidence="6">
        <text>(S)-dihydroorotate + H2O = N-carbamoyl-L-aspartate + H(+)</text>
        <dbReference type="Rhea" id="RHEA:24296"/>
        <dbReference type="ChEBI" id="CHEBI:15377"/>
        <dbReference type="ChEBI" id="CHEBI:15378"/>
        <dbReference type="ChEBI" id="CHEBI:30864"/>
        <dbReference type="ChEBI" id="CHEBI:32814"/>
        <dbReference type="EC" id="3.5.2.3"/>
    </reaction>
</comment>
<dbReference type="GO" id="GO:0004151">
    <property type="term" value="F:dihydroorotase activity"/>
    <property type="evidence" value="ECO:0007669"/>
    <property type="project" value="UniProtKB-UniRule"/>
</dbReference>
<dbReference type="CDD" id="cd01317">
    <property type="entry name" value="DHOase_IIa"/>
    <property type="match status" value="1"/>
</dbReference>
<feature type="binding site" evidence="6">
    <location>
        <position position="92"/>
    </location>
    <ligand>
        <name>substrate</name>
    </ligand>
</feature>
<feature type="binding site" evidence="6">
    <location>
        <begin position="60"/>
        <end position="62"/>
    </location>
    <ligand>
        <name>substrate</name>
    </ligand>
</feature>
<feature type="binding site" evidence="6">
    <location>
        <position position="150"/>
    </location>
    <ligand>
        <name>Zn(2+)</name>
        <dbReference type="ChEBI" id="CHEBI:29105"/>
        <label>1</label>
    </ligand>
</feature>
<keyword evidence="5 6" id="KW-0665">Pyrimidine biosynthesis</keyword>
<dbReference type="Pfam" id="PF12890">
    <property type="entry name" value="DHOase"/>
    <property type="match status" value="1"/>
</dbReference>
<feature type="binding site" evidence="6">
    <location>
        <position position="60"/>
    </location>
    <ligand>
        <name>Zn(2+)</name>
        <dbReference type="ChEBI" id="CHEBI:29105"/>
        <label>1</label>
    </ligand>
</feature>
<feature type="binding site" evidence="6">
    <location>
        <position position="177"/>
    </location>
    <ligand>
        <name>Zn(2+)</name>
        <dbReference type="ChEBI" id="CHEBI:29105"/>
        <label>2</label>
    </ligand>
</feature>
<dbReference type="AlphaFoldDB" id="A0A0R2RL92"/>
<protein>
    <recommendedName>
        <fullName evidence="6">Dihydroorotase</fullName>
        <shortName evidence="6">DHOase</shortName>
        <ecNumber evidence="6">3.5.2.3</ecNumber>
    </recommendedName>
</protein>
<dbReference type="NCBIfam" id="TIGR00857">
    <property type="entry name" value="pyrC_multi"/>
    <property type="match status" value="1"/>
</dbReference>
<keyword evidence="4 6" id="KW-0378">Hydrolase</keyword>
<dbReference type="GO" id="GO:0004038">
    <property type="term" value="F:allantoinase activity"/>
    <property type="evidence" value="ECO:0007669"/>
    <property type="project" value="TreeGrafter"/>
</dbReference>
<evidence type="ECO:0000256" key="2">
    <source>
        <dbReference type="ARBA" id="ARBA00010286"/>
    </source>
</evidence>
<dbReference type="EMBL" id="LIBO01000001">
    <property type="protein sequence ID" value="KRO63249.1"/>
    <property type="molecule type" value="Genomic_DNA"/>
</dbReference>
<feature type="binding site" evidence="6">
    <location>
        <position position="58"/>
    </location>
    <ligand>
        <name>Zn(2+)</name>
        <dbReference type="ChEBI" id="CHEBI:29105"/>
        <label>1</label>
    </ligand>
</feature>
<keyword evidence="3 6" id="KW-0479">Metal-binding</keyword>
<dbReference type="PROSITE" id="PS00482">
    <property type="entry name" value="DIHYDROOROTASE_1"/>
    <property type="match status" value="1"/>
</dbReference>
<dbReference type="InterPro" id="IPR004722">
    <property type="entry name" value="DHOase"/>
</dbReference>
<evidence type="ECO:0000256" key="3">
    <source>
        <dbReference type="ARBA" id="ARBA00022723"/>
    </source>
</evidence>
<dbReference type="InterPro" id="IPR050138">
    <property type="entry name" value="DHOase/Allantoinase_Hydrolase"/>
</dbReference>
<comment type="caution">
    <text evidence="8">The sequence shown here is derived from an EMBL/GenBank/DDBJ whole genome shotgun (WGS) entry which is preliminary data.</text>
</comment>
<dbReference type="PANTHER" id="PTHR43668">
    <property type="entry name" value="ALLANTOINASE"/>
    <property type="match status" value="1"/>
</dbReference>
<feature type="binding site" evidence="6">
    <location>
        <position position="230"/>
    </location>
    <ligand>
        <name>Zn(2+)</name>
        <dbReference type="ChEBI" id="CHEBI:29105"/>
        <label>2</label>
    </ligand>
</feature>
<proteinExistence type="inferred from homology"/>
<feature type="binding site" evidence="6">
    <location>
        <position position="150"/>
    </location>
    <ligand>
        <name>Zn(2+)</name>
        <dbReference type="ChEBI" id="CHEBI:29105"/>
        <label>2</label>
    </ligand>
</feature>
<keyword evidence="6" id="KW-0862">Zinc</keyword>
<comment type="similarity">
    <text evidence="2 6">Belongs to the metallo-dependent hydrolases superfamily. DHOase family. Class I DHOase subfamily.</text>
</comment>
<dbReference type="PANTHER" id="PTHR43668:SF2">
    <property type="entry name" value="ALLANTOINASE"/>
    <property type="match status" value="1"/>
</dbReference>
<dbReference type="GO" id="GO:0008270">
    <property type="term" value="F:zinc ion binding"/>
    <property type="evidence" value="ECO:0007669"/>
    <property type="project" value="UniProtKB-UniRule"/>
</dbReference>
<dbReference type="HAMAP" id="MF_00220_B">
    <property type="entry name" value="PyrC_classI_B"/>
    <property type="match status" value="1"/>
</dbReference>
<sequence>MNEILLQGGLVVDPATGREAKGDILIRDGKIADGKAGKSAVVVKVEGLVVTAGLIDPHVHLREPGQSAKETMATGTAAAVAGGFTSVIAMPNTSPVADGPNTIAWMKQRARETGVANVFPTGTISMGQKGEQLAPIGSLRQAGVVAITDDGHCIQSAELMRRALEYARMFDLPVLDHCEDRSLSAGGVVNEGKWSRILGLPAWPGIAEEVIVSRNVLLAELTGARVVCQHMSTAGSVRILREAKKRGILIEGEASPHHLTLTDDRVEGYDTSFKMNPPLRTAADVEELRRGVVDGTIRFLATDHAPHCSYEKEVEFDEAPFGVVGLETALGIYLTELVHSGLMPLGEVLGRMSMFPSTYFGLGRGTLAVGATADVTVLDPERKWVVKKSEFKSLGRNTPFEGRELRGRAVLTMVDGKIRHDLDGRVVGA</sequence>
<gene>
    <name evidence="6" type="primary">pyrC</name>
    <name evidence="8" type="ORF">ABR82_05690</name>
</gene>
<evidence type="ECO:0000259" key="7">
    <source>
        <dbReference type="Pfam" id="PF12890"/>
    </source>
</evidence>
<dbReference type="InterPro" id="IPR024403">
    <property type="entry name" value="DHOase_cat"/>
</dbReference>
<dbReference type="UniPathway" id="UPA00070">
    <property type="reaction ID" value="UER00117"/>
</dbReference>
<feature type="binding site" evidence="6">
    <location>
        <position position="307"/>
    </location>
    <ligand>
        <name>substrate</name>
    </ligand>
</feature>
<feature type="active site" evidence="6">
    <location>
        <position position="303"/>
    </location>
</feature>
<comment type="pathway">
    <text evidence="6">Pyrimidine metabolism; UMP biosynthesis via de novo pathway; (S)-dihydroorotate from bicarbonate: step 3/3.</text>
</comment>
<evidence type="ECO:0000256" key="6">
    <source>
        <dbReference type="HAMAP-Rule" id="MF_00220"/>
    </source>
</evidence>
<dbReference type="InterPro" id="IPR002195">
    <property type="entry name" value="Dihydroorotase_CS"/>
</dbReference>
<feature type="binding site" evidence="6">
    <location>
        <position position="303"/>
    </location>
    <ligand>
        <name>Zn(2+)</name>
        <dbReference type="ChEBI" id="CHEBI:29105"/>
        <label>1</label>
    </ligand>
</feature>
<dbReference type="GO" id="GO:0005737">
    <property type="term" value="C:cytoplasm"/>
    <property type="evidence" value="ECO:0007669"/>
    <property type="project" value="TreeGrafter"/>
</dbReference>
<reference evidence="8 9" key="1">
    <citation type="submission" date="2015-10" db="EMBL/GenBank/DDBJ databases">
        <title>Metagenome-Assembled Genomes uncover a global brackish microbiome.</title>
        <authorList>
            <person name="Hugerth L.W."/>
            <person name="Larsson J."/>
            <person name="Alneberg J."/>
            <person name="Lindh M.V."/>
            <person name="Legrand C."/>
            <person name="Pinhassi J."/>
            <person name="Andersson A.F."/>
        </authorList>
    </citation>
    <scope>NUCLEOTIDE SEQUENCE [LARGE SCALE GENOMIC DNA]</scope>
    <source>
        <strain evidence="8">BACL18 MAG-120507-bin52</strain>
    </source>
</reference>
<dbReference type="Gene3D" id="3.20.20.140">
    <property type="entry name" value="Metal-dependent hydrolases"/>
    <property type="match status" value="1"/>
</dbReference>
<name>A0A0R2RL92_9BACT</name>
<evidence type="ECO:0000256" key="5">
    <source>
        <dbReference type="ARBA" id="ARBA00022975"/>
    </source>
</evidence>
<comment type="function">
    <text evidence="1 6">Catalyzes the reversible cyclization of carbamoyl aspartate to dihydroorotate.</text>
</comment>
<dbReference type="Proteomes" id="UP000051269">
    <property type="component" value="Unassembled WGS sequence"/>
</dbReference>
<evidence type="ECO:0000256" key="4">
    <source>
        <dbReference type="ARBA" id="ARBA00022801"/>
    </source>
</evidence>
<dbReference type="GO" id="GO:0044205">
    <property type="term" value="P:'de novo' UMP biosynthetic process"/>
    <property type="evidence" value="ECO:0007669"/>
    <property type="project" value="UniProtKB-UniRule"/>
</dbReference>
<dbReference type="SUPFAM" id="SSF51556">
    <property type="entry name" value="Metallo-dependent hydrolases"/>
    <property type="match status" value="1"/>
</dbReference>
<dbReference type="InterPro" id="IPR032466">
    <property type="entry name" value="Metal_Hydrolase"/>
</dbReference>
<evidence type="ECO:0000256" key="1">
    <source>
        <dbReference type="ARBA" id="ARBA00002368"/>
    </source>
</evidence>
<dbReference type="SUPFAM" id="SSF51338">
    <property type="entry name" value="Composite domain of metallo-dependent hydrolases"/>
    <property type="match status" value="1"/>
</dbReference>
<accession>A0A0R2RL92</accession>